<dbReference type="SUPFAM" id="SSF46689">
    <property type="entry name" value="Homeodomain-like"/>
    <property type="match status" value="1"/>
</dbReference>
<feature type="domain" description="HTH araC/xylS-type" evidence="4">
    <location>
        <begin position="233"/>
        <end position="331"/>
    </location>
</feature>
<dbReference type="RefSeq" id="WP_167191173.1">
    <property type="nucleotide sequence ID" value="NZ_JAAONZ010000020.1"/>
</dbReference>
<keyword evidence="1" id="KW-0805">Transcription regulation</keyword>
<organism evidence="5 6">
    <name type="scientific">Pseudomaricurvus hydrocarbonicus</name>
    <dbReference type="NCBI Taxonomy" id="1470433"/>
    <lineage>
        <taxon>Bacteria</taxon>
        <taxon>Pseudomonadati</taxon>
        <taxon>Pseudomonadota</taxon>
        <taxon>Gammaproteobacteria</taxon>
        <taxon>Cellvibrionales</taxon>
        <taxon>Cellvibrionaceae</taxon>
        <taxon>Pseudomaricurvus</taxon>
    </lineage>
</organism>
<evidence type="ECO:0000313" key="6">
    <source>
        <dbReference type="Proteomes" id="UP000787472"/>
    </source>
</evidence>
<comment type="caution">
    <text evidence="5">The sequence shown here is derived from an EMBL/GenBank/DDBJ whole genome shotgun (WGS) entry which is preliminary data.</text>
</comment>
<dbReference type="GO" id="GO:0003700">
    <property type="term" value="F:DNA-binding transcription factor activity"/>
    <property type="evidence" value="ECO:0007669"/>
    <property type="project" value="InterPro"/>
</dbReference>
<keyword evidence="3" id="KW-0804">Transcription</keyword>
<dbReference type="InterPro" id="IPR020449">
    <property type="entry name" value="Tscrpt_reg_AraC-type_HTH"/>
</dbReference>
<accession>A0A9E5T4C0</accession>
<dbReference type="AlphaFoldDB" id="A0A9E5T4C0"/>
<keyword evidence="2" id="KW-0238">DNA-binding</keyword>
<dbReference type="Gene3D" id="1.10.10.60">
    <property type="entry name" value="Homeodomain-like"/>
    <property type="match status" value="1"/>
</dbReference>
<keyword evidence="6" id="KW-1185">Reference proteome</keyword>
<dbReference type="Pfam" id="PF12625">
    <property type="entry name" value="Arabinose_bd"/>
    <property type="match status" value="1"/>
</dbReference>
<dbReference type="PANTHER" id="PTHR47894">
    <property type="entry name" value="HTH-TYPE TRANSCRIPTIONAL REGULATOR GADX"/>
    <property type="match status" value="1"/>
</dbReference>
<gene>
    <name evidence="5" type="ORF">G8770_19770</name>
</gene>
<dbReference type="GO" id="GO:0005829">
    <property type="term" value="C:cytosol"/>
    <property type="evidence" value="ECO:0007669"/>
    <property type="project" value="TreeGrafter"/>
</dbReference>
<dbReference type="PANTHER" id="PTHR47894:SF1">
    <property type="entry name" value="HTH-TYPE TRANSCRIPTIONAL REGULATOR VQSM"/>
    <property type="match status" value="1"/>
</dbReference>
<dbReference type="EMBL" id="JAAONZ010000020">
    <property type="protein sequence ID" value="NHO67789.1"/>
    <property type="molecule type" value="Genomic_DNA"/>
</dbReference>
<evidence type="ECO:0000256" key="2">
    <source>
        <dbReference type="ARBA" id="ARBA00023125"/>
    </source>
</evidence>
<reference evidence="5" key="1">
    <citation type="submission" date="2020-03" db="EMBL/GenBank/DDBJ databases">
        <authorList>
            <person name="Guo F."/>
        </authorList>
    </citation>
    <scope>NUCLEOTIDE SEQUENCE</scope>
    <source>
        <strain evidence="5">JCM 30134</strain>
    </source>
</reference>
<sequence length="343" mass="38809">MSEQAVIPTSFIAVLQRYVAQRDLHCPEFSKKLEDFQSQTKMANREYDALIHELYAMEPVPALGVKLGQIIQPKDFGIVGYLLTACSTLGQALTRYGRFQTLVLSELSTQVEVSSDVIRHRWHLHGVDTQLSAQFGVSVFITLYQSLIGKKIAPIKVGLPFDAPENPELYDELFACPVEFNTDCLMVDVPANVMWMTITSSDPYMRKIFDGQAEAMLKAEVEKPSDPFEAFFENLQQHILMAMKDGDTKAATVAKQMGYSTRSFYRILEEAGYSYRSIISGLRRRLAKKYLLDDSLSYSDISMLLGYSEQSAFSRAFKDWMGMTPGEYRMGKTGSKNQNRHSL</sequence>
<evidence type="ECO:0000313" key="5">
    <source>
        <dbReference type="EMBL" id="NHO67789.1"/>
    </source>
</evidence>
<protein>
    <submittedName>
        <fullName evidence="5">AraC family transcriptional regulator</fullName>
    </submittedName>
</protein>
<dbReference type="InterPro" id="IPR032687">
    <property type="entry name" value="AraC-type_N"/>
</dbReference>
<dbReference type="InterPro" id="IPR018060">
    <property type="entry name" value="HTH_AraC"/>
</dbReference>
<dbReference type="PRINTS" id="PR00032">
    <property type="entry name" value="HTHARAC"/>
</dbReference>
<dbReference type="PROSITE" id="PS01124">
    <property type="entry name" value="HTH_ARAC_FAMILY_2"/>
    <property type="match status" value="1"/>
</dbReference>
<dbReference type="SMART" id="SM00342">
    <property type="entry name" value="HTH_ARAC"/>
    <property type="match status" value="1"/>
</dbReference>
<dbReference type="Proteomes" id="UP000787472">
    <property type="component" value="Unassembled WGS sequence"/>
</dbReference>
<dbReference type="InterPro" id="IPR009057">
    <property type="entry name" value="Homeodomain-like_sf"/>
</dbReference>
<evidence type="ECO:0000256" key="1">
    <source>
        <dbReference type="ARBA" id="ARBA00023015"/>
    </source>
</evidence>
<dbReference type="GO" id="GO:0000976">
    <property type="term" value="F:transcription cis-regulatory region binding"/>
    <property type="evidence" value="ECO:0007669"/>
    <property type="project" value="TreeGrafter"/>
</dbReference>
<evidence type="ECO:0000256" key="3">
    <source>
        <dbReference type="ARBA" id="ARBA00023163"/>
    </source>
</evidence>
<evidence type="ECO:0000259" key="4">
    <source>
        <dbReference type="PROSITE" id="PS01124"/>
    </source>
</evidence>
<proteinExistence type="predicted"/>
<dbReference type="Pfam" id="PF12833">
    <property type="entry name" value="HTH_18"/>
    <property type="match status" value="1"/>
</dbReference>
<name>A0A9E5T4C0_9GAMM</name>